<dbReference type="RefSeq" id="WP_205016485.1">
    <property type="nucleotide sequence ID" value="NZ_JAFBEI010000005.1"/>
</dbReference>
<dbReference type="EMBL" id="JAFBEI010000005">
    <property type="protein sequence ID" value="MBM7635540.1"/>
    <property type="molecule type" value="Genomic_DNA"/>
</dbReference>
<gene>
    <name evidence="4" type="ORF">JOC31_000333</name>
</gene>
<dbReference type="InterPro" id="IPR016181">
    <property type="entry name" value="Acyl_CoA_acyltransferase"/>
</dbReference>
<reference evidence="4 5" key="1">
    <citation type="submission" date="2021-01" db="EMBL/GenBank/DDBJ databases">
        <title>Genomic Encyclopedia of Type Strains, Phase IV (KMG-IV): sequencing the most valuable type-strain genomes for metagenomic binning, comparative biology and taxonomic classification.</title>
        <authorList>
            <person name="Goeker M."/>
        </authorList>
    </citation>
    <scope>NUCLEOTIDE SEQUENCE [LARGE SCALE GENOMIC DNA]</scope>
    <source>
        <strain evidence="4 5">DSM 27513</strain>
    </source>
</reference>
<dbReference type="Pfam" id="PF13420">
    <property type="entry name" value="Acetyltransf_4"/>
    <property type="match status" value="1"/>
</dbReference>
<evidence type="ECO:0000256" key="2">
    <source>
        <dbReference type="ARBA" id="ARBA00023315"/>
    </source>
</evidence>
<name>A0ABS2PJD1_9STRE</name>
<feature type="domain" description="N-acetyltransferase" evidence="3">
    <location>
        <begin position="3"/>
        <end position="171"/>
    </location>
</feature>
<evidence type="ECO:0000313" key="5">
    <source>
        <dbReference type="Proteomes" id="UP000809081"/>
    </source>
</evidence>
<dbReference type="PANTHER" id="PTHR43072">
    <property type="entry name" value="N-ACETYLTRANSFERASE"/>
    <property type="match status" value="1"/>
</dbReference>
<sequence length="189" mass="21544">MMIRIRTVDLEDTRDLLAIYAYYVKETAITFEYDVPSLAEFQERVRQISAFYPYLVAEEDGQILGYAYASAFHERAAYAWSAESAIYLAKDARGKGLGSLLYDRLEDCLKKMGILNLNACIATTGQEDTHLNNGSQKFHEARGFSLVGKFHQSGYKFDTWYDMIWMEKCLGNHQTPAIAVKSIHEVAEQ</sequence>
<organism evidence="4 5">
    <name type="scientific">Streptococcus saliviloxodontae</name>
    <dbReference type="NCBI Taxonomy" id="1349416"/>
    <lineage>
        <taxon>Bacteria</taxon>
        <taxon>Bacillati</taxon>
        <taxon>Bacillota</taxon>
        <taxon>Bacilli</taxon>
        <taxon>Lactobacillales</taxon>
        <taxon>Streptococcaceae</taxon>
        <taxon>Streptococcus</taxon>
    </lineage>
</organism>
<dbReference type="CDD" id="cd04301">
    <property type="entry name" value="NAT_SF"/>
    <property type="match status" value="1"/>
</dbReference>
<protein>
    <submittedName>
        <fullName evidence="4">Phosphinothricin acetyltransferase</fullName>
        <ecNumber evidence="4">2.3.1.183</ecNumber>
    </submittedName>
</protein>
<dbReference type="PANTHER" id="PTHR43072:SF23">
    <property type="entry name" value="UPF0039 PROTEIN C11D3.02C"/>
    <property type="match status" value="1"/>
</dbReference>
<dbReference type="InterPro" id="IPR000182">
    <property type="entry name" value="GNAT_dom"/>
</dbReference>
<evidence type="ECO:0000313" key="4">
    <source>
        <dbReference type="EMBL" id="MBM7635540.1"/>
    </source>
</evidence>
<evidence type="ECO:0000256" key="1">
    <source>
        <dbReference type="ARBA" id="ARBA00022679"/>
    </source>
</evidence>
<accession>A0ABS2PJD1</accession>
<dbReference type="Gene3D" id="3.40.630.30">
    <property type="match status" value="1"/>
</dbReference>
<comment type="caution">
    <text evidence="4">The sequence shown here is derived from an EMBL/GenBank/DDBJ whole genome shotgun (WGS) entry which is preliminary data.</text>
</comment>
<keyword evidence="5" id="KW-1185">Reference proteome</keyword>
<dbReference type="Proteomes" id="UP000809081">
    <property type="component" value="Unassembled WGS sequence"/>
</dbReference>
<dbReference type="GO" id="GO:0102971">
    <property type="term" value="F:phosphinothricin N-acetyltransferase activity"/>
    <property type="evidence" value="ECO:0007669"/>
    <property type="project" value="UniProtKB-EC"/>
</dbReference>
<proteinExistence type="predicted"/>
<keyword evidence="1 4" id="KW-0808">Transferase</keyword>
<dbReference type="EC" id="2.3.1.183" evidence="4"/>
<evidence type="ECO:0000259" key="3">
    <source>
        <dbReference type="PROSITE" id="PS51186"/>
    </source>
</evidence>
<dbReference type="SUPFAM" id="SSF55729">
    <property type="entry name" value="Acyl-CoA N-acyltransferases (Nat)"/>
    <property type="match status" value="1"/>
</dbReference>
<keyword evidence="2 4" id="KW-0012">Acyltransferase</keyword>
<dbReference type="PROSITE" id="PS51186">
    <property type="entry name" value="GNAT"/>
    <property type="match status" value="1"/>
</dbReference>